<feature type="chain" id="PRO_5044630529" description="YD repeat-containing protein" evidence="1">
    <location>
        <begin position="20"/>
        <end position="283"/>
    </location>
</feature>
<dbReference type="EMBL" id="CP048409">
    <property type="protein sequence ID" value="QIA08792.1"/>
    <property type="molecule type" value="Genomic_DNA"/>
</dbReference>
<dbReference type="AlphaFoldDB" id="A0A6C0RG36"/>
<dbReference type="EMBL" id="CP048409">
    <property type="protein sequence ID" value="QIA08796.1"/>
    <property type="molecule type" value="Genomic_DNA"/>
</dbReference>
<keyword evidence="1" id="KW-0732">Signal</keyword>
<feature type="signal peptide" evidence="1">
    <location>
        <begin position="1"/>
        <end position="19"/>
    </location>
</feature>
<organism evidence="2 4">
    <name type="scientific">Draconibacterium halophilum</name>
    <dbReference type="NCBI Taxonomy" id="2706887"/>
    <lineage>
        <taxon>Bacteria</taxon>
        <taxon>Pseudomonadati</taxon>
        <taxon>Bacteroidota</taxon>
        <taxon>Bacteroidia</taxon>
        <taxon>Marinilabiliales</taxon>
        <taxon>Prolixibacteraceae</taxon>
        <taxon>Draconibacterium</taxon>
    </lineage>
</organism>
<sequence length="283" mass="34510">MKKLIFIAFILFIAFSCEKEDFGDENETPQETNLKSKTIKTYPYKYGDVYGVPIIEKSWEYDSNGLLTKYIFNQDNGNYFNRDKEEYFYDENNLLIEKKEYSFSSLDYRYTYEYNEKNQCTKMVQHGEYSSQSYIYEYDNNGFLKKETWRFDDSGNIGRIKTFYKNQMGLDTLVIYDYSSSGVSEYRYKYDSKWNILSCDIYKVEDAENHNEYTNSYEYDEKGRIKRKTTVWEYVINFNGYYYSYDYTYMDNDSIESIDIDNAINTDYQLEDWRIEKYEYEYY</sequence>
<gene>
    <name evidence="2" type="ORF">G0Q07_14160</name>
    <name evidence="3" type="ORF">G0Q07_14180</name>
</gene>
<evidence type="ECO:0000313" key="2">
    <source>
        <dbReference type="EMBL" id="QIA08792.1"/>
    </source>
</evidence>
<name>A0A6C0RG36_9BACT</name>
<accession>A0A6C0RG36</accession>
<evidence type="ECO:0000256" key="1">
    <source>
        <dbReference type="SAM" id="SignalP"/>
    </source>
</evidence>
<protein>
    <recommendedName>
        <fullName evidence="5">YD repeat-containing protein</fullName>
    </recommendedName>
</protein>
<evidence type="ECO:0000313" key="4">
    <source>
        <dbReference type="Proteomes" id="UP000474630"/>
    </source>
</evidence>
<dbReference type="RefSeq" id="WP_163347236.1">
    <property type="nucleotide sequence ID" value="NZ_CP048409.1"/>
</dbReference>
<dbReference type="Gene3D" id="2.40.128.720">
    <property type="match status" value="1"/>
</dbReference>
<dbReference type="KEGG" id="drc:G0Q07_14160"/>
<evidence type="ECO:0000313" key="3">
    <source>
        <dbReference type="EMBL" id="QIA08796.1"/>
    </source>
</evidence>
<dbReference type="Proteomes" id="UP000474630">
    <property type="component" value="Chromosome"/>
</dbReference>
<proteinExistence type="predicted"/>
<dbReference type="KEGG" id="drc:G0Q07_14180"/>
<dbReference type="PROSITE" id="PS51257">
    <property type="entry name" value="PROKAR_LIPOPROTEIN"/>
    <property type="match status" value="1"/>
</dbReference>
<evidence type="ECO:0008006" key="5">
    <source>
        <dbReference type="Google" id="ProtNLM"/>
    </source>
</evidence>
<reference evidence="2 4" key="1">
    <citation type="submission" date="2020-02" db="EMBL/GenBank/DDBJ databases">
        <title>Genome sequencing for Draconibacterium sp. strain M1.</title>
        <authorList>
            <person name="Park S.-J."/>
        </authorList>
    </citation>
    <scope>NUCLEOTIDE SEQUENCE [LARGE SCALE GENOMIC DNA]</scope>
    <source>
        <strain evidence="2 4">M1</strain>
    </source>
</reference>
<keyword evidence="4" id="KW-1185">Reference proteome</keyword>